<dbReference type="AlphaFoldDB" id="A0AA85J7D9"/>
<reference evidence="2" key="1">
    <citation type="submission" date="2022-06" db="EMBL/GenBank/DDBJ databases">
        <authorList>
            <person name="Berger JAMES D."/>
            <person name="Berger JAMES D."/>
        </authorList>
    </citation>
    <scope>NUCLEOTIDE SEQUENCE [LARGE SCALE GENOMIC DNA]</scope>
</reference>
<sequence>QRQSTLQSVDNISTVSDNPTATQSNLPIVLKRNPTKRCLVDSQDEQLWQQLETFENTSNNNEKDKENMSSNLRRPVGDGTMCRLTKPRGLTGLRHSNRNNTTDSLQSSNT</sequence>
<accession>A0AA85J7D9</accession>
<feature type="compositionally biased region" description="Polar residues" evidence="1">
    <location>
        <begin position="98"/>
        <end position="110"/>
    </location>
</feature>
<name>A0AA85J7D9_TRIRE</name>
<evidence type="ECO:0000313" key="2">
    <source>
        <dbReference type="Proteomes" id="UP000050795"/>
    </source>
</evidence>
<evidence type="ECO:0000256" key="1">
    <source>
        <dbReference type="SAM" id="MobiDB-lite"/>
    </source>
</evidence>
<evidence type="ECO:0000313" key="3">
    <source>
        <dbReference type="WBParaSite" id="TREG1_138500.1"/>
    </source>
</evidence>
<keyword evidence="2" id="KW-1185">Reference proteome</keyword>
<proteinExistence type="predicted"/>
<protein>
    <submittedName>
        <fullName evidence="3">Uncharacterized protein</fullName>
    </submittedName>
</protein>
<organism evidence="2 3">
    <name type="scientific">Trichobilharzia regenti</name>
    <name type="common">Nasal bird schistosome</name>
    <dbReference type="NCBI Taxonomy" id="157069"/>
    <lineage>
        <taxon>Eukaryota</taxon>
        <taxon>Metazoa</taxon>
        <taxon>Spiralia</taxon>
        <taxon>Lophotrochozoa</taxon>
        <taxon>Platyhelminthes</taxon>
        <taxon>Trematoda</taxon>
        <taxon>Digenea</taxon>
        <taxon>Strigeidida</taxon>
        <taxon>Schistosomatoidea</taxon>
        <taxon>Schistosomatidae</taxon>
        <taxon>Trichobilharzia</taxon>
    </lineage>
</organism>
<reference evidence="3" key="2">
    <citation type="submission" date="2023-11" db="UniProtKB">
        <authorList>
            <consortium name="WormBaseParasite"/>
        </authorList>
    </citation>
    <scope>IDENTIFICATION</scope>
</reference>
<feature type="region of interest" description="Disordered" evidence="1">
    <location>
        <begin position="1"/>
        <end position="26"/>
    </location>
</feature>
<dbReference type="Proteomes" id="UP000050795">
    <property type="component" value="Unassembled WGS sequence"/>
</dbReference>
<dbReference type="WBParaSite" id="TREG1_138500.1">
    <property type="protein sequence ID" value="TREG1_138500.1"/>
    <property type="gene ID" value="TREG1_138500"/>
</dbReference>
<feature type="region of interest" description="Disordered" evidence="1">
    <location>
        <begin position="54"/>
        <end position="110"/>
    </location>
</feature>